<feature type="transmembrane region" description="Helical" evidence="6">
    <location>
        <begin position="62"/>
        <end position="85"/>
    </location>
</feature>
<sequence>MQPLNISYQTIIKRIIVFTIVVFLFHTIIFQLTPFFLAFLMVLIMEKPVSFLSRYMPRLPSVIIVLTIILIILTLLAFIVGSNIITELIELGRFLPRYREQITESIDSLLQRQEDFFEVIPDEISTLLRQNINVIYQRGDQILSQAVNRVVNFTFNIPGIFIFIIFTVFSSFYLSRDKDKIFKYVSSKFNLSDEDKLKLVNDFSTYVRIQLLIITNTTIWVGVTLSLLEFPYAILLAITAGILDLIPLIGPGGILWPLIAYHFFVNPLYSIILFIVYIIVLGFRPFLEANILGTNIGVHPVILLLGLYAGLNIMGFQGVILAPLSIITFKVLLVADIGL</sequence>
<dbReference type="RefSeq" id="WP_270453502.1">
    <property type="nucleotide sequence ID" value="NZ_JADPIE010000003.1"/>
</dbReference>
<comment type="similarity">
    <text evidence="2">Belongs to the autoinducer-2 exporter (AI-2E) (TC 2.A.86) family.</text>
</comment>
<reference evidence="7" key="1">
    <citation type="submission" date="2020-11" db="EMBL/GenBank/DDBJ databases">
        <title>Halonatronomonas betainensis gen. nov., sp. nov. a novel haloalkaliphilic representative of the family Halanaerobiacae capable of betaine degradation.</title>
        <authorList>
            <person name="Boltyanskaya Y."/>
            <person name="Kevbrin V."/>
            <person name="Detkova E."/>
            <person name="Grouzdev D.S."/>
            <person name="Koziaeva V."/>
            <person name="Zhilina T."/>
        </authorList>
    </citation>
    <scope>NUCLEOTIDE SEQUENCE</scope>
    <source>
        <strain evidence="7">Z-7014</strain>
    </source>
</reference>
<dbReference type="Proteomes" id="UP000621436">
    <property type="component" value="Unassembled WGS sequence"/>
</dbReference>
<evidence type="ECO:0000313" key="8">
    <source>
        <dbReference type="Proteomes" id="UP000621436"/>
    </source>
</evidence>
<feature type="transmembrane region" description="Helical" evidence="6">
    <location>
        <begin position="153"/>
        <end position="174"/>
    </location>
</feature>
<evidence type="ECO:0000256" key="5">
    <source>
        <dbReference type="ARBA" id="ARBA00023136"/>
    </source>
</evidence>
<comment type="subcellular location">
    <subcellularLocation>
        <location evidence="1">Membrane</location>
        <topology evidence="1">Multi-pass membrane protein</topology>
    </subcellularLocation>
</comment>
<dbReference type="AlphaFoldDB" id="A0A931AXG1"/>
<feature type="transmembrane region" description="Helical" evidence="6">
    <location>
        <begin position="307"/>
        <end position="333"/>
    </location>
</feature>
<keyword evidence="3 6" id="KW-0812">Transmembrane</keyword>
<evidence type="ECO:0000256" key="2">
    <source>
        <dbReference type="ARBA" id="ARBA00009773"/>
    </source>
</evidence>
<evidence type="ECO:0000256" key="3">
    <source>
        <dbReference type="ARBA" id="ARBA00022692"/>
    </source>
</evidence>
<evidence type="ECO:0000256" key="6">
    <source>
        <dbReference type="SAM" id="Phobius"/>
    </source>
</evidence>
<protein>
    <submittedName>
        <fullName evidence="7">AI-2E family transporter</fullName>
    </submittedName>
</protein>
<keyword evidence="8" id="KW-1185">Reference proteome</keyword>
<evidence type="ECO:0000256" key="4">
    <source>
        <dbReference type="ARBA" id="ARBA00022989"/>
    </source>
</evidence>
<dbReference type="EMBL" id="JADPIE010000003">
    <property type="protein sequence ID" value="MBF8436598.1"/>
    <property type="molecule type" value="Genomic_DNA"/>
</dbReference>
<feature type="transmembrane region" description="Helical" evidence="6">
    <location>
        <begin position="234"/>
        <end position="256"/>
    </location>
</feature>
<feature type="transmembrane region" description="Helical" evidence="6">
    <location>
        <begin position="15"/>
        <end position="42"/>
    </location>
</feature>
<keyword evidence="4 6" id="KW-1133">Transmembrane helix</keyword>
<proteinExistence type="inferred from homology"/>
<organism evidence="7 8">
    <name type="scientific">Halonatronomonas betaini</name>
    <dbReference type="NCBI Taxonomy" id="2778430"/>
    <lineage>
        <taxon>Bacteria</taxon>
        <taxon>Bacillati</taxon>
        <taxon>Bacillota</taxon>
        <taxon>Clostridia</taxon>
        <taxon>Halanaerobiales</taxon>
        <taxon>Halarsenatibacteraceae</taxon>
        <taxon>Halonatronomonas</taxon>
    </lineage>
</organism>
<feature type="transmembrane region" description="Helical" evidence="6">
    <location>
        <begin position="268"/>
        <end position="287"/>
    </location>
</feature>
<gene>
    <name evidence="7" type="ORF">I0Q91_05880</name>
</gene>
<comment type="caution">
    <text evidence="7">The sequence shown here is derived from an EMBL/GenBank/DDBJ whole genome shotgun (WGS) entry which is preliminary data.</text>
</comment>
<dbReference type="InterPro" id="IPR002549">
    <property type="entry name" value="AI-2E-like"/>
</dbReference>
<keyword evidence="5 6" id="KW-0472">Membrane</keyword>
<dbReference type="Pfam" id="PF01594">
    <property type="entry name" value="AI-2E_transport"/>
    <property type="match status" value="1"/>
</dbReference>
<dbReference type="PANTHER" id="PTHR21716">
    <property type="entry name" value="TRANSMEMBRANE PROTEIN"/>
    <property type="match status" value="1"/>
</dbReference>
<dbReference type="GO" id="GO:0016020">
    <property type="term" value="C:membrane"/>
    <property type="evidence" value="ECO:0007669"/>
    <property type="project" value="UniProtKB-SubCell"/>
</dbReference>
<feature type="transmembrane region" description="Helical" evidence="6">
    <location>
        <begin position="206"/>
        <end position="228"/>
    </location>
</feature>
<name>A0A931AXG1_9FIRM</name>
<accession>A0A931AXG1</accession>
<dbReference type="PANTHER" id="PTHR21716:SF68">
    <property type="entry name" value="TRANSPORT PROTEIN YTVI-RELATED"/>
    <property type="match status" value="1"/>
</dbReference>
<dbReference type="GO" id="GO:0055085">
    <property type="term" value="P:transmembrane transport"/>
    <property type="evidence" value="ECO:0007669"/>
    <property type="project" value="TreeGrafter"/>
</dbReference>
<evidence type="ECO:0000313" key="7">
    <source>
        <dbReference type="EMBL" id="MBF8436598.1"/>
    </source>
</evidence>
<evidence type="ECO:0000256" key="1">
    <source>
        <dbReference type="ARBA" id="ARBA00004141"/>
    </source>
</evidence>